<feature type="compositionally biased region" description="Acidic residues" evidence="1">
    <location>
        <begin position="218"/>
        <end position="239"/>
    </location>
</feature>
<comment type="caution">
    <text evidence="3">The sequence shown here is derived from an EMBL/GenBank/DDBJ whole genome shotgun (WGS) entry which is preliminary data.</text>
</comment>
<evidence type="ECO:0000313" key="4">
    <source>
        <dbReference type="Proteomes" id="UP000053831"/>
    </source>
</evidence>
<dbReference type="PANTHER" id="PTHR15002">
    <property type="entry name" value="RIBOSOMAL BIOGENESIS PROTEIN LAS1L"/>
    <property type="match status" value="1"/>
</dbReference>
<dbReference type="GO" id="GO:0000460">
    <property type="term" value="P:maturation of 5.8S rRNA"/>
    <property type="evidence" value="ECO:0007669"/>
    <property type="project" value="TreeGrafter"/>
</dbReference>
<evidence type="ECO:0000256" key="1">
    <source>
        <dbReference type="SAM" id="MobiDB-lite"/>
    </source>
</evidence>
<name>A0A0N0RT88_ESCWE</name>
<dbReference type="Proteomes" id="UP000053831">
    <property type="component" value="Unassembled WGS sequence"/>
</dbReference>
<reference evidence="3 4" key="1">
    <citation type="submission" date="2015-07" db="EMBL/GenBank/DDBJ databases">
        <title>The genome of the fungus Escovopsis weberi, a specialized disease agent of ant agriculture.</title>
        <authorList>
            <person name="de Man T.J."/>
            <person name="Stajich J.E."/>
            <person name="Kubicek C.P."/>
            <person name="Chenthamara K."/>
            <person name="Atanasova L."/>
            <person name="Druzhinina I.S."/>
            <person name="Birnbaum S."/>
            <person name="Barribeau S.M."/>
            <person name="Teiling C."/>
            <person name="Suen G."/>
            <person name="Currie C."/>
            <person name="Gerardo N.M."/>
        </authorList>
    </citation>
    <scope>NUCLEOTIDE SEQUENCE [LARGE SCALE GENOMIC DNA]</scope>
</reference>
<organism evidence="3 4">
    <name type="scientific">Escovopsis weberi</name>
    <dbReference type="NCBI Taxonomy" id="150374"/>
    <lineage>
        <taxon>Eukaryota</taxon>
        <taxon>Fungi</taxon>
        <taxon>Dikarya</taxon>
        <taxon>Ascomycota</taxon>
        <taxon>Pezizomycotina</taxon>
        <taxon>Sordariomycetes</taxon>
        <taxon>Hypocreomycetidae</taxon>
        <taxon>Hypocreales</taxon>
        <taxon>Hypocreaceae</taxon>
        <taxon>Escovopsis</taxon>
    </lineage>
</organism>
<dbReference type="Pfam" id="PF04031">
    <property type="entry name" value="Las1"/>
    <property type="match status" value="1"/>
</dbReference>
<evidence type="ECO:0000256" key="2">
    <source>
        <dbReference type="SAM" id="SignalP"/>
    </source>
</evidence>
<keyword evidence="2" id="KW-0732">Signal</keyword>
<dbReference type="GO" id="GO:0000470">
    <property type="term" value="P:maturation of LSU-rRNA"/>
    <property type="evidence" value="ECO:0007669"/>
    <property type="project" value="TreeGrafter"/>
</dbReference>
<dbReference type="PANTHER" id="PTHR15002:SF0">
    <property type="entry name" value="RIBOSOMAL BIOGENESIS PROTEIN LAS1L"/>
    <property type="match status" value="1"/>
</dbReference>
<protein>
    <submittedName>
        <fullName evidence="3">Pre-rRNA-processing protein las1</fullName>
    </submittedName>
</protein>
<proteinExistence type="predicted"/>
<feature type="chain" id="PRO_5005857665" evidence="2">
    <location>
        <begin position="30"/>
        <end position="258"/>
    </location>
</feature>
<evidence type="ECO:0000313" key="3">
    <source>
        <dbReference type="EMBL" id="KOS18545.1"/>
    </source>
</evidence>
<dbReference type="InterPro" id="IPR007174">
    <property type="entry name" value="Las1"/>
</dbReference>
<dbReference type="EMBL" id="LGSR01000020">
    <property type="protein sequence ID" value="KOS18545.1"/>
    <property type="molecule type" value="Genomic_DNA"/>
</dbReference>
<accession>A0A0N0RT88</accession>
<dbReference type="GO" id="GO:0004519">
    <property type="term" value="F:endonuclease activity"/>
    <property type="evidence" value="ECO:0007669"/>
    <property type="project" value="InterPro"/>
</dbReference>
<dbReference type="GO" id="GO:0030687">
    <property type="term" value="C:preribosome, large subunit precursor"/>
    <property type="evidence" value="ECO:0007669"/>
    <property type="project" value="TreeGrafter"/>
</dbReference>
<feature type="region of interest" description="Disordered" evidence="1">
    <location>
        <begin position="200"/>
        <end position="258"/>
    </location>
</feature>
<dbReference type="STRING" id="150374.A0A0N0RT88"/>
<dbReference type="AlphaFoldDB" id="A0A0N0RT88"/>
<sequence>MWMQRGNCPHMVESTALLMAAVLSDEASATATANAAASTYAVRAAYSAAFSRFVTGLLDGHQEKLRKQSMYSLAKTIGLPATFVELRHQATHEQLPSLARLRFAAQKALLWIWGYYWKHLGPAPARNGRGSGSEGYRELVMAYLREDDDGESEKMVARLKKARDLDGMLRTVGGLQETLPGNKAFLRCLKLSRELVEAKAAEEAEEGEEEMGRRGEKESEEEEEKEEEKEEEEEPDPSEDTGWSSYSGVWIPKPIGVV</sequence>
<keyword evidence="4" id="KW-1185">Reference proteome</keyword>
<gene>
    <name evidence="3" type="ORF">ESCO_000458</name>
</gene>
<feature type="signal peptide" evidence="2">
    <location>
        <begin position="1"/>
        <end position="29"/>
    </location>
</feature>
<dbReference type="OrthoDB" id="10263222at2759"/>
<dbReference type="GO" id="GO:0090730">
    <property type="term" value="C:Las1 complex"/>
    <property type="evidence" value="ECO:0007669"/>
    <property type="project" value="InterPro"/>
</dbReference>